<dbReference type="AlphaFoldDB" id="A0A7L4PBU0"/>
<dbReference type="EMBL" id="JAAVJF010000002">
    <property type="protein sequence ID" value="NYR15570.1"/>
    <property type="molecule type" value="Genomic_DNA"/>
</dbReference>
<accession>A0A7L4PBU0</accession>
<feature type="transmembrane region" description="Helical" evidence="1">
    <location>
        <begin position="221"/>
        <end position="241"/>
    </location>
</feature>
<dbReference type="RefSeq" id="WP_011900614.1">
    <property type="nucleotide sequence ID" value="NZ_JAAVJF010000002.1"/>
</dbReference>
<proteinExistence type="predicted"/>
<gene>
    <name evidence="2" type="ORF">HC235_06410</name>
</gene>
<feature type="transmembrane region" description="Helical" evidence="1">
    <location>
        <begin position="181"/>
        <end position="201"/>
    </location>
</feature>
<name>A0A7L4PBU0_9CREN</name>
<keyword evidence="1" id="KW-0812">Transmembrane</keyword>
<sequence length="297" mass="33518">MPRAKTTRTRFRIEPTRVDLVTIRKANVMSIIATQKPLWSVRQEEVGGYIRLYNNFVEGALGGKKSKDIQKYLLTQGDFENVETSNLTDVLPEFMEYLKRHAMPWKDSIKTSNMFEVPTAVVKLASALDAVMGVGIGGKRYTVVVEMDEAFDLHYSAERLERMANINRELRQFYKAKVVENLGYTGLYMAAVALFNLAVGVEWRWGEGRAAFVIYSGERAWPNITPMAALPAPYAVFYLRIARAGSDYAKSVAEALLRYVRTGDLAELYSIIRNMAQTKKLAQAEREALEGLLAHIS</sequence>
<organism evidence="2 3">
    <name type="scientific">Pyrobaculum arsenaticum</name>
    <dbReference type="NCBI Taxonomy" id="121277"/>
    <lineage>
        <taxon>Archaea</taxon>
        <taxon>Thermoproteota</taxon>
        <taxon>Thermoprotei</taxon>
        <taxon>Thermoproteales</taxon>
        <taxon>Thermoproteaceae</taxon>
        <taxon>Pyrobaculum</taxon>
    </lineage>
</organism>
<comment type="caution">
    <text evidence="2">The sequence shown here is derived from an EMBL/GenBank/DDBJ whole genome shotgun (WGS) entry which is preliminary data.</text>
</comment>
<protein>
    <submittedName>
        <fullName evidence="2">Uncharacterized protein</fullName>
    </submittedName>
</protein>
<evidence type="ECO:0000313" key="2">
    <source>
        <dbReference type="EMBL" id="NYR15570.1"/>
    </source>
</evidence>
<dbReference type="OMA" id="RMANINR"/>
<evidence type="ECO:0000256" key="1">
    <source>
        <dbReference type="SAM" id="Phobius"/>
    </source>
</evidence>
<keyword evidence="1" id="KW-0472">Membrane</keyword>
<keyword evidence="1" id="KW-1133">Transmembrane helix</keyword>
<keyword evidence="3" id="KW-1185">Reference proteome</keyword>
<dbReference type="GeneID" id="5055823"/>
<reference evidence="2 3" key="1">
    <citation type="journal article" date="2020" name="Nat. Commun.">
        <title>The structures of two archaeal type IV pili illuminate evolutionary relationships.</title>
        <authorList>
            <person name="Wang F."/>
            <person name="Baquero D.P."/>
            <person name="Su Z."/>
            <person name="Beltran L.C."/>
            <person name="Prangishvili D."/>
            <person name="Krupovic M."/>
            <person name="Egelman E.H."/>
        </authorList>
    </citation>
    <scope>NUCLEOTIDE SEQUENCE [LARGE SCALE GENOMIC DNA]</scope>
    <source>
        <strain evidence="2 3">2GA</strain>
    </source>
</reference>
<evidence type="ECO:0000313" key="3">
    <source>
        <dbReference type="Proteomes" id="UP000554766"/>
    </source>
</evidence>
<dbReference type="Proteomes" id="UP000554766">
    <property type="component" value="Unassembled WGS sequence"/>
</dbReference>